<dbReference type="Gene3D" id="2.60.120.200">
    <property type="match status" value="1"/>
</dbReference>
<dbReference type="GO" id="GO:0005975">
    <property type="term" value="P:carbohydrate metabolic process"/>
    <property type="evidence" value="ECO:0007669"/>
    <property type="project" value="InterPro"/>
</dbReference>
<dbReference type="InterPro" id="IPR000757">
    <property type="entry name" value="Beta-glucanase-like"/>
</dbReference>
<dbReference type="InterPro" id="IPR013320">
    <property type="entry name" value="ConA-like_dom_sf"/>
</dbReference>
<evidence type="ECO:0000259" key="2">
    <source>
        <dbReference type="PROSITE" id="PS51762"/>
    </source>
</evidence>
<dbReference type="Pfam" id="PF00722">
    <property type="entry name" value="Glyco_hydro_16"/>
    <property type="match status" value="1"/>
</dbReference>
<feature type="domain" description="GH16" evidence="2">
    <location>
        <begin position="93"/>
        <end position="323"/>
    </location>
</feature>
<keyword evidence="1" id="KW-0732">Signal</keyword>
<keyword evidence="4" id="KW-1185">Reference proteome</keyword>
<feature type="chain" id="PRO_5009448625" evidence="1">
    <location>
        <begin position="19"/>
        <end position="464"/>
    </location>
</feature>
<evidence type="ECO:0000256" key="1">
    <source>
        <dbReference type="SAM" id="SignalP"/>
    </source>
</evidence>
<protein>
    <submittedName>
        <fullName evidence="3">Related to xyloglucan endo-transglycosylase-like protein</fullName>
    </submittedName>
</protein>
<evidence type="ECO:0000313" key="3">
    <source>
        <dbReference type="EMBL" id="CZT52079.1"/>
    </source>
</evidence>
<dbReference type="CDD" id="cd00413">
    <property type="entry name" value="Glyco_hydrolase_16"/>
    <property type="match status" value="1"/>
</dbReference>
<name>A0A1E1MSN0_RHYSE</name>
<dbReference type="GO" id="GO:0004553">
    <property type="term" value="F:hydrolase activity, hydrolyzing O-glycosyl compounds"/>
    <property type="evidence" value="ECO:0007669"/>
    <property type="project" value="InterPro"/>
</dbReference>
<dbReference type="PANTHER" id="PTHR38121">
    <property type="entry name" value="GH16 DOMAIN-CONTAINING PROTEIN"/>
    <property type="match status" value="1"/>
</dbReference>
<dbReference type="PANTHER" id="PTHR38121:SF5">
    <property type="entry name" value="GH16 DOMAIN-CONTAINING PROTEIN"/>
    <property type="match status" value="1"/>
</dbReference>
<evidence type="ECO:0000313" key="4">
    <source>
        <dbReference type="Proteomes" id="UP000177625"/>
    </source>
</evidence>
<organism evidence="3 4">
    <name type="scientific">Rhynchosporium secalis</name>
    <name type="common">Barley scald fungus</name>
    <dbReference type="NCBI Taxonomy" id="38038"/>
    <lineage>
        <taxon>Eukaryota</taxon>
        <taxon>Fungi</taxon>
        <taxon>Dikarya</taxon>
        <taxon>Ascomycota</taxon>
        <taxon>Pezizomycotina</taxon>
        <taxon>Leotiomycetes</taxon>
        <taxon>Helotiales</taxon>
        <taxon>Ploettnerulaceae</taxon>
        <taxon>Rhynchosporium</taxon>
    </lineage>
</organism>
<dbReference type="SUPFAM" id="SSF49899">
    <property type="entry name" value="Concanavalin A-like lectins/glucanases"/>
    <property type="match status" value="1"/>
</dbReference>
<gene>
    <name evidence="3" type="ORF">RSE6_13325</name>
</gene>
<dbReference type="PROSITE" id="PS51762">
    <property type="entry name" value="GH16_2"/>
    <property type="match status" value="1"/>
</dbReference>
<feature type="signal peptide" evidence="1">
    <location>
        <begin position="1"/>
        <end position="18"/>
    </location>
</feature>
<dbReference type="Proteomes" id="UP000177625">
    <property type="component" value="Unassembled WGS sequence"/>
</dbReference>
<proteinExistence type="predicted"/>
<sequence length="464" mass="51342">MRAPKALILRFLLALALAAFQVFGYCECGYRAWINTNHTVAGSEAVTGEHGSFKRIHTDIDPRLVDPAFGTSYIYTDLLETDFLHSDSIAKNTDWQIQNYSVTAAANRGKFGMEFNTANVKLNRIEDPKNWTGPGEFGGDPGLQMSVESNVTTAGFTLCAQINSARQDMMDGTFRALIKLPPVSGTCSAFFWYHNDSEEIDMELLSSQFNRNKDEFLVNLVHQSTQSAAQGFSVIGKDYQVVSLPVDPTSGFHEYRIDYTDGIILFYIDSLVIGAMNSTKPDVPGHLILTQWSNGDPGWSGGPPVAPAVLSVGYVKAYFNSSDPVRQGDAERRCNDPSEPGAVCYIEDYRPPANITSLVNNLQIPALDTPFFSNRENMTNNQTVYRSDGNTCQEGNFLRPIGSLIMVWFFLSLLRLLFKLLDILVDYIHGDEAADRYDVEAAGCGFEALDTWSAILEAEVEDVA</sequence>
<reference evidence="4" key="1">
    <citation type="submission" date="2016-03" db="EMBL/GenBank/DDBJ databases">
        <authorList>
            <person name="Guldener U."/>
        </authorList>
    </citation>
    <scope>NUCLEOTIDE SEQUENCE [LARGE SCALE GENOMIC DNA]</scope>
</reference>
<accession>A0A1E1MSN0</accession>
<dbReference type="EMBL" id="FJVC01000533">
    <property type="protein sequence ID" value="CZT52079.1"/>
    <property type="molecule type" value="Genomic_DNA"/>
</dbReference>
<dbReference type="AlphaFoldDB" id="A0A1E1MSN0"/>